<dbReference type="Pfam" id="PF00566">
    <property type="entry name" value="RabGAP-TBC"/>
    <property type="match status" value="1"/>
</dbReference>
<keyword evidence="5" id="KW-1185">Reference proteome</keyword>
<comment type="caution">
    <text evidence="4">The sequence shown here is derived from an EMBL/GenBank/DDBJ whole genome shotgun (WGS) entry which is preliminary data.</text>
</comment>
<dbReference type="Gene3D" id="1.10.8.270">
    <property type="entry name" value="putative rabgap domain of human tbc1 domain family member 14 like domains"/>
    <property type="match status" value="1"/>
</dbReference>
<feature type="compositionally biased region" description="Polar residues" evidence="2">
    <location>
        <begin position="731"/>
        <end position="775"/>
    </location>
</feature>
<feature type="compositionally biased region" description="Low complexity" evidence="2">
    <location>
        <begin position="697"/>
        <end position="708"/>
    </location>
</feature>
<dbReference type="InterPro" id="IPR032738">
    <property type="entry name" value="Tbc1d30_C"/>
</dbReference>
<sequence>MKFSIEPPPGQSAFDQWKDAMKAVNRLPMGIPPDFRRKVWLSLADHYIRQLKIDWQKTVRFAFNERSNPDDDKLGMQIVKDLHRTGCSSFSGQDNEEDRAVLKRVLLAYARWNKRVGYCQGFNVIAALLLNVMERKEDDALKVMIYLIDHVLPESYFDNNLRALSVDMAVFRDLLRLTLPTLSRHLDRLQHAAQDITTGACYEPPLTNVFTMQWFLTIFANGLPKEVVLRVWDALLLEGSEVLLRTALCIWGKLARRIMRVGSADEFYSLMGELSSDMMQGTVFNGDDIVKAIYSLAPFPFPQITELRERYTYNIRPFSSTPAQSKRASRMAKAVLYSDEDDLDDEELRDIASFSGMDPVPGDKGKGMEGALSSADISLVGPGAYGAEADIPMGSRDAVYMERMSTDISALKMQYEKLRLRQRQAHIIIAAASAKKKVEVKQKVTALVPKIETPTAMNHLFVGKAMSGGRNRLVTDAPRIAVASAPRNSLLTKQLQAVAAAQAASRSKRNGKSPIPSRHVPSSPSRPPSDMSGFVDSGNSPEHTTDKNRNRESSRDVDKLETPSPLSLPGQDDEERPSDRVTVASEHCSASSDGSFSASGTVKDSRAEATLERPVVPPRQRDSRNSEDRDQAVSVYTGSEGSVFGDDDPYTFVPEDVESGVSDTQKVEAGDEDLGGIVIAKDPTPSRKKSLDVYDPNGNGSCNSGASSPEKKAQRPVSIQLPSAEDEEEYNQSSNCTTPHDGQNLSKNSVWHESASSGDLTQLSANQHTTMTRSLSAPYGC</sequence>
<name>A0ABD0JHG9_9CAEN</name>
<dbReference type="FunFam" id="1.10.472.80:FF:000011">
    <property type="entry name" value="TBC1 domain family member 30"/>
    <property type="match status" value="1"/>
</dbReference>
<dbReference type="PANTHER" id="PTHR13399:SF4">
    <property type="entry name" value="TBC1 DOMAIN FAMILY MEMBER 30"/>
    <property type="match status" value="1"/>
</dbReference>
<feature type="compositionally biased region" description="Basic and acidic residues" evidence="2">
    <location>
        <begin position="543"/>
        <end position="561"/>
    </location>
</feature>
<feature type="non-terminal residue" evidence="4">
    <location>
        <position position="781"/>
    </location>
</feature>
<proteinExistence type="predicted"/>
<feature type="compositionally biased region" description="Low complexity" evidence="2">
    <location>
        <begin position="589"/>
        <end position="600"/>
    </location>
</feature>
<feature type="compositionally biased region" description="Basic and acidic residues" evidence="2">
    <location>
        <begin position="619"/>
        <end position="631"/>
    </location>
</feature>
<evidence type="ECO:0000256" key="1">
    <source>
        <dbReference type="ARBA" id="ARBA00067508"/>
    </source>
</evidence>
<dbReference type="EMBL" id="JACVVK020000446">
    <property type="protein sequence ID" value="KAK7474153.1"/>
    <property type="molecule type" value="Genomic_DNA"/>
</dbReference>
<feature type="compositionally biased region" description="Low complexity" evidence="2">
    <location>
        <begin position="513"/>
        <end position="523"/>
    </location>
</feature>
<feature type="region of interest" description="Disordered" evidence="2">
    <location>
        <begin position="501"/>
        <end position="781"/>
    </location>
</feature>
<dbReference type="Proteomes" id="UP001519460">
    <property type="component" value="Unassembled WGS sequence"/>
</dbReference>
<evidence type="ECO:0000256" key="2">
    <source>
        <dbReference type="SAM" id="MobiDB-lite"/>
    </source>
</evidence>
<dbReference type="InterPro" id="IPR000195">
    <property type="entry name" value="Rab-GAP-TBC_dom"/>
</dbReference>
<evidence type="ECO:0000313" key="5">
    <source>
        <dbReference type="Proteomes" id="UP001519460"/>
    </source>
</evidence>
<dbReference type="Pfam" id="PF15733">
    <property type="entry name" value="DUF4682"/>
    <property type="match status" value="1"/>
</dbReference>
<dbReference type="SMART" id="SM00164">
    <property type="entry name" value="TBC"/>
    <property type="match status" value="1"/>
</dbReference>
<dbReference type="SUPFAM" id="SSF47923">
    <property type="entry name" value="Ypt/Rab-GAP domain of gyp1p"/>
    <property type="match status" value="2"/>
</dbReference>
<dbReference type="InterPro" id="IPR035969">
    <property type="entry name" value="Rab-GAP_TBC_sf"/>
</dbReference>
<reference evidence="4 5" key="1">
    <citation type="journal article" date="2023" name="Sci. Data">
        <title>Genome assembly of the Korean intertidal mud-creeper Batillaria attramentaria.</title>
        <authorList>
            <person name="Patra A.K."/>
            <person name="Ho P.T."/>
            <person name="Jun S."/>
            <person name="Lee S.J."/>
            <person name="Kim Y."/>
            <person name="Won Y.J."/>
        </authorList>
    </citation>
    <scope>NUCLEOTIDE SEQUENCE [LARGE SCALE GENOMIC DNA]</scope>
    <source>
        <strain evidence="4">Wonlab-2016</strain>
    </source>
</reference>
<dbReference type="PROSITE" id="PS50086">
    <property type="entry name" value="TBC_RABGAP"/>
    <property type="match status" value="1"/>
</dbReference>
<dbReference type="AlphaFoldDB" id="A0ABD0JHG9"/>
<accession>A0ABD0JHG9</accession>
<evidence type="ECO:0000259" key="3">
    <source>
        <dbReference type="PROSITE" id="PS50086"/>
    </source>
</evidence>
<organism evidence="4 5">
    <name type="scientific">Batillaria attramentaria</name>
    <dbReference type="NCBI Taxonomy" id="370345"/>
    <lineage>
        <taxon>Eukaryota</taxon>
        <taxon>Metazoa</taxon>
        <taxon>Spiralia</taxon>
        <taxon>Lophotrochozoa</taxon>
        <taxon>Mollusca</taxon>
        <taxon>Gastropoda</taxon>
        <taxon>Caenogastropoda</taxon>
        <taxon>Sorbeoconcha</taxon>
        <taxon>Cerithioidea</taxon>
        <taxon>Batillariidae</taxon>
        <taxon>Batillaria</taxon>
    </lineage>
</organism>
<dbReference type="Gene3D" id="1.10.472.80">
    <property type="entry name" value="Ypt/Rab-GAP domain of gyp1p, domain 3"/>
    <property type="match status" value="1"/>
</dbReference>
<evidence type="ECO:0000313" key="4">
    <source>
        <dbReference type="EMBL" id="KAK7474153.1"/>
    </source>
</evidence>
<feature type="domain" description="Rab-GAP TBC" evidence="3">
    <location>
        <begin position="30"/>
        <end position="239"/>
    </location>
</feature>
<dbReference type="PANTHER" id="PTHR13399">
    <property type="entry name" value="TRANSLOCON-ASSOCIATED PROTEIN TRAP , GAMMA SUBUNIT"/>
    <property type="match status" value="1"/>
</dbReference>
<dbReference type="FunFam" id="1.10.8.270:FF:000009">
    <property type="entry name" value="TBC1 domain family member 30"/>
    <property type="match status" value="1"/>
</dbReference>
<gene>
    <name evidence="4" type="ORF">BaRGS_00034613</name>
</gene>
<protein>
    <recommendedName>
        <fullName evidence="1">TBC1 domain family member 30</fullName>
    </recommendedName>
</protein>